<name>A0AC58TE50_TOBAC</name>
<dbReference type="Proteomes" id="UP000790787">
    <property type="component" value="Chromosome 19"/>
</dbReference>
<protein>
    <submittedName>
        <fullName evidence="2">Secreted RxLR effector protein 161-like</fullName>
    </submittedName>
</protein>
<gene>
    <name evidence="2" type="primary">LOC142173742</name>
</gene>
<dbReference type="RefSeq" id="XP_075095485.1">
    <property type="nucleotide sequence ID" value="XM_075239384.1"/>
</dbReference>
<keyword evidence="1" id="KW-1185">Reference proteome</keyword>
<sequence>MNAVPYASAVGSLMYVMLCTKPDICFAIGMVSRFQSNPGREHWTVVKHIIKYLKRTRDYILVYHSDDLVPIGYTDSDFQSDRDSRKSTSGYVFTLGGGAISWRSIKQSCVVDSTMETEYVAAFEAAKEVVWLENFLKELNVVPSVQAPIRGDARVLKIASEDNLADPFTKSLPQKIFDKHVEGMGVRVVDAWLRV</sequence>
<evidence type="ECO:0000313" key="2">
    <source>
        <dbReference type="RefSeq" id="XP_075095485.1"/>
    </source>
</evidence>
<organism evidence="1 2">
    <name type="scientific">Nicotiana tabacum</name>
    <name type="common">Common tobacco</name>
    <dbReference type="NCBI Taxonomy" id="4097"/>
    <lineage>
        <taxon>Eukaryota</taxon>
        <taxon>Viridiplantae</taxon>
        <taxon>Streptophyta</taxon>
        <taxon>Embryophyta</taxon>
        <taxon>Tracheophyta</taxon>
        <taxon>Spermatophyta</taxon>
        <taxon>Magnoliopsida</taxon>
        <taxon>eudicotyledons</taxon>
        <taxon>Gunneridae</taxon>
        <taxon>Pentapetalae</taxon>
        <taxon>asterids</taxon>
        <taxon>lamiids</taxon>
        <taxon>Solanales</taxon>
        <taxon>Solanaceae</taxon>
        <taxon>Nicotianoideae</taxon>
        <taxon>Nicotianeae</taxon>
        <taxon>Nicotiana</taxon>
    </lineage>
</organism>
<proteinExistence type="predicted"/>
<reference evidence="2" key="2">
    <citation type="submission" date="2025-08" db="UniProtKB">
        <authorList>
            <consortium name="RefSeq"/>
        </authorList>
    </citation>
    <scope>IDENTIFICATION</scope>
    <source>
        <tissue evidence="2">Leaf</tissue>
    </source>
</reference>
<evidence type="ECO:0000313" key="1">
    <source>
        <dbReference type="Proteomes" id="UP000790787"/>
    </source>
</evidence>
<accession>A0AC58TE50</accession>
<reference evidence="1" key="1">
    <citation type="journal article" date="2014" name="Nat. Commun.">
        <title>The tobacco genome sequence and its comparison with those of tomato and potato.</title>
        <authorList>
            <person name="Sierro N."/>
            <person name="Battey J.N."/>
            <person name="Ouadi S."/>
            <person name="Bakaher N."/>
            <person name="Bovet L."/>
            <person name="Willig A."/>
            <person name="Goepfert S."/>
            <person name="Peitsch M.C."/>
            <person name="Ivanov N.V."/>
        </authorList>
    </citation>
    <scope>NUCLEOTIDE SEQUENCE [LARGE SCALE GENOMIC DNA]</scope>
</reference>